<evidence type="ECO:0000256" key="6">
    <source>
        <dbReference type="ARBA" id="ARBA00023004"/>
    </source>
</evidence>
<dbReference type="HAMAP" id="MF_01611">
    <property type="entry name" value="FO_synth_sub1"/>
    <property type="match status" value="1"/>
</dbReference>
<protein>
    <recommendedName>
        <fullName evidence="2 10">7,8-didemethyl-8-hydroxy-5-deazariboflavin synthase</fullName>
        <ecNumber evidence="2 10">4.3.1.32</ecNumber>
    </recommendedName>
    <alternativeName>
        <fullName evidence="10">FO synthase subunit 1</fullName>
    </alternativeName>
</protein>
<dbReference type="InterPro" id="IPR006638">
    <property type="entry name" value="Elp3/MiaA/NifB-like_rSAM"/>
</dbReference>
<evidence type="ECO:0000256" key="2">
    <source>
        <dbReference type="ARBA" id="ARBA00012126"/>
    </source>
</evidence>
<sequence length="314" mass="35705">MERTVTYSPAYTLVPTYECFNRCTYCNFRRDPGADEWMSLATARDVLERLQAEEVIEILILSGEVHPHSPRRAAWFQHIYHLCELALELGFLPHTNVGPLSYAEMEKLREVNVSMGLMVEQVTPKLLETVHAHAPSKRPDLRLQQLDFAGELKIPFTTGLLLGLGETTQDWADSLSAIAQAHHKWHHIQEVILQPHQPGHSQAETRPACQGPTLLQAIHLARKILPADITLQIPPNLVLQDLALLDCLRAGARDLGGIGPIDEVNPHYDHRHRNALIELLQTQGWTLRRRLPVYEKYDAWLPNKLKTAVKKWRG</sequence>
<dbReference type="SFLD" id="SFLDG01388">
    <property type="entry name" value="7_8-didemethyl-8-hydroxy-5-dea"/>
    <property type="match status" value="1"/>
</dbReference>
<dbReference type="UniPathway" id="UPA00072"/>
<dbReference type="InterPro" id="IPR058240">
    <property type="entry name" value="rSAM_sf"/>
</dbReference>
<evidence type="ECO:0000256" key="4">
    <source>
        <dbReference type="ARBA" id="ARBA00022691"/>
    </source>
</evidence>
<evidence type="ECO:0000256" key="3">
    <source>
        <dbReference type="ARBA" id="ARBA00022485"/>
    </source>
</evidence>
<reference evidence="12 13" key="2">
    <citation type="submission" date="2018-06" db="EMBL/GenBank/DDBJ databases">
        <title>Metagenomic assembly of (sub)arctic Cyanobacteria and their associated microbiome from non-axenic cultures.</title>
        <authorList>
            <person name="Baurain D."/>
        </authorList>
    </citation>
    <scope>NUCLEOTIDE SEQUENCE [LARGE SCALE GENOMIC DNA]</scope>
    <source>
        <strain evidence="12">ULC027bin1</strain>
    </source>
</reference>
<comment type="catalytic activity">
    <reaction evidence="9 10">
        <text>5-amino-5-(4-hydroxybenzyl)-6-(D-ribitylimino)-5,6-dihydrouracil + S-adenosyl-L-methionine = 7,8-didemethyl-8-hydroxy-5-deazariboflavin + 5'-deoxyadenosine + L-methionine + NH4(+) + H(+)</text>
        <dbReference type="Rhea" id="RHEA:55204"/>
        <dbReference type="ChEBI" id="CHEBI:15378"/>
        <dbReference type="ChEBI" id="CHEBI:17319"/>
        <dbReference type="ChEBI" id="CHEBI:28938"/>
        <dbReference type="ChEBI" id="CHEBI:57844"/>
        <dbReference type="ChEBI" id="CHEBI:59789"/>
        <dbReference type="ChEBI" id="CHEBI:59904"/>
        <dbReference type="ChEBI" id="CHEBI:85936"/>
        <dbReference type="EC" id="4.3.1.32"/>
    </reaction>
</comment>
<dbReference type="AlphaFoldDB" id="A0A2W4WZD5"/>
<dbReference type="EMBL" id="QBMP01000278">
    <property type="protein sequence ID" value="PZO47299.1"/>
    <property type="molecule type" value="Genomic_DNA"/>
</dbReference>
<dbReference type="PROSITE" id="PS51918">
    <property type="entry name" value="RADICAL_SAM"/>
    <property type="match status" value="1"/>
</dbReference>
<feature type="binding site" evidence="10">
    <location>
        <position position="23"/>
    </location>
    <ligand>
        <name>[4Fe-4S] cluster</name>
        <dbReference type="ChEBI" id="CHEBI:49883"/>
        <note>4Fe-4S-S-AdoMet</note>
    </ligand>
</feature>
<dbReference type="CDD" id="cd01335">
    <property type="entry name" value="Radical_SAM"/>
    <property type="match status" value="1"/>
</dbReference>
<dbReference type="Pfam" id="PF04055">
    <property type="entry name" value="Radical_SAM"/>
    <property type="match status" value="1"/>
</dbReference>
<comment type="function">
    <text evidence="10">Catalyzes the radical-mediated synthesis of 7,8-didemethyl-8-hydroxy-5-deazariboflavin (FO) from 5-amino-5-(4-hydroxybenzyl)-6-(D-ribitylimino)-5,6-dihydrouracil.</text>
</comment>
<dbReference type="NCBIfam" id="TIGR03550">
    <property type="entry name" value="F420_cofG"/>
    <property type="match status" value="1"/>
</dbReference>
<dbReference type="SFLD" id="SFLDG01064">
    <property type="entry name" value="F420__menaquinone_cofactor_bio"/>
    <property type="match status" value="1"/>
</dbReference>
<dbReference type="InterPro" id="IPR019939">
    <property type="entry name" value="CofG_family"/>
</dbReference>
<keyword evidence="6 10" id="KW-0408">Iron</keyword>
<comment type="similarity">
    <text evidence="10">Belongs to the radical SAM superfamily. CofG family.</text>
</comment>
<dbReference type="GO" id="GO:0005506">
    <property type="term" value="F:iron ion binding"/>
    <property type="evidence" value="ECO:0007669"/>
    <property type="project" value="UniProtKB-UniRule"/>
</dbReference>
<dbReference type="GO" id="GO:0051539">
    <property type="term" value="F:4 iron, 4 sulfur cluster binding"/>
    <property type="evidence" value="ECO:0007669"/>
    <property type="project" value="UniProtKB-KW"/>
</dbReference>
<evidence type="ECO:0000256" key="5">
    <source>
        <dbReference type="ARBA" id="ARBA00022723"/>
    </source>
</evidence>
<evidence type="ECO:0000313" key="12">
    <source>
        <dbReference type="EMBL" id="PZO47299.1"/>
    </source>
</evidence>
<keyword evidence="8 10" id="KW-0456">Lyase</keyword>
<evidence type="ECO:0000256" key="1">
    <source>
        <dbReference type="ARBA" id="ARBA00004712"/>
    </source>
</evidence>
<dbReference type="InterPro" id="IPR013785">
    <property type="entry name" value="Aldolase_TIM"/>
</dbReference>
<evidence type="ECO:0000256" key="7">
    <source>
        <dbReference type="ARBA" id="ARBA00023014"/>
    </source>
</evidence>
<keyword evidence="4 10" id="KW-0949">S-adenosyl-L-methionine</keyword>
<evidence type="ECO:0000259" key="11">
    <source>
        <dbReference type="PROSITE" id="PS51918"/>
    </source>
</evidence>
<dbReference type="SFLD" id="SFLDS00029">
    <property type="entry name" value="Radical_SAM"/>
    <property type="match status" value="1"/>
</dbReference>
<dbReference type="SMART" id="SM00729">
    <property type="entry name" value="Elp3"/>
    <property type="match status" value="1"/>
</dbReference>
<feature type="binding site" evidence="10">
    <location>
        <position position="26"/>
    </location>
    <ligand>
        <name>[4Fe-4S] cluster</name>
        <dbReference type="ChEBI" id="CHEBI:49883"/>
        <note>4Fe-4S-S-AdoMet</note>
    </ligand>
</feature>
<evidence type="ECO:0000313" key="13">
    <source>
        <dbReference type="Proteomes" id="UP000249794"/>
    </source>
</evidence>
<evidence type="ECO:0000256" key="9">
    <source>
        <dbReference type="ARBA" id="ARBA00048974"/>
    </source>
</evidence>
<evidence type="ECO:0000256" key="10">
    <source>
        <dbReference type="HAMAP-Rule" id="MF_01611"/>
    </source>
</evidence>
<keyword evidence="7 10" id="KW-0411">Iron-sulfur</keyword>
<comment type="pathway">
    <text evidence="1 10">Cofactor biosynthesis; coenzyme F0 biosynthesis.</text>
</comment>
<name>A0A2W4WZD5_9CYAN</name>
<proteinExistence type="inferred from homology"/>
<dbReference type="SFLD" id="SFLDF00294">
    <property type="entry name" value="7_8-didemethyl-8-hydroxy-5-dea"/>
    <property type="match status" value="1"/>
</dbReference>
<dbReference type="InterPro" id="IPR034405">
    <property type="entry name" value="F420"/>
</dbReference>
<dbReference type="GO" id="GO:0044689">
    <property type="term" value="F:7,8-didemethyl-8-hydroxy-5-deazariboflavin synthase activity"/>
    <property type="evidence" value="ECO:0007669"/>
    <property type="project" value="UniProtKB-EC"/>
</dbReference>
<comment type="caution">
    <text evidence="12">The sequence shown here is derived from an EMBL/GenBank/DDBJ whole genome shotgun (WGS) entry which is preliminary data.</text>
</comment>
<feature type="binding site" evidence="10">
    <location>
        <position position="19"/>
    </location>
    <ligand>
        <name>[4Fe-4S] cluster</name>
        <dbReference type="ChEBI" id="CHEBI:49883"/>
        <note>4Fe-4S-S-AdoMet</note>
    </ligand>
</feature>
<comment type="cofactor">
    <cofactor evidence="10">
        <name>[4Fe-4S] cluster</name>
        <dbReference type="ChEBI" id="CHEBI:49883"/>
    </cofactor>
    <text evidence="10">Binds 1 [4Fe-4S] cluster. The cluster is coordinated with 3 cysteines and an exchangeable S-adenosyl-L-methionine.</text>
</comment>
<keyword evidence="3 10" id="KW-0004">4Fe-4S</keyword>
<dbReference type="EC" id="4.3.1.32" evidence="2 10"/>
<dbReference type="PANTHER" id="PTHR43076:SF15">
    <property type="entry name" value="7,8-DIDEMETHYL-8-HYDROXY-5-DEAZARIBOFLAVIN SYNTHASE"/>
    <property type="match status" value="1"/>
</dbReference>
<comment type="subunit">
    <text evidence="10">The FO synthase complex consists of two subunits, CofG and CofH.</text>
</comment>
<reference evidence="13" key="1">
    <citation type="submission" date="2018-04" db="EMBL/GenBank/DDBJ databases">
        <authorList>
            <person name="Cornet L."/>
        </authorList>
    </citation>
    <scope>NUCLEOTIDE SEQUENCE [LARGE SCALE GENOMIC DNA]</scope>
</reference>
<organism evidence="12 13">
    <name type="scientific">Phormidesmis priestleyi</name>
    <dbReference type="NCBI Taxonomy" id="268141"/>
    <lineage>
        <taxon>Bacteria</taxon>
        <taxon>Bacillati</taxon>
        <taxon>Cyanobacteriota</taxon>
        <taxon>Cyanophyceae</taxon>
        <taxon>Leptolyngbyales</taxon>
        <taxon>Leptolyngbyaceae</taxon>
        <taxon>Phormidesmis</taxon>
    </lineage>
</organism>
<keyword evidence="5 10" id="KW-0479">Metal-binding</keyword>
<dbReference type="GO" id="GO:0016765">
    <property type="term" value="F:transferase activity, transferring alkyl or aryl (other than methyl) groups"/>
    <property type="evidence" value="ECO:0007669"/>
    <property type="project" value="InterPro"/>
</dbReference>
<dbReference type="PANTHER" id="PTHR43076">
    <property type="entry name" value="FO SYNTHASE (COFH)"/>
    <property type="match status" value="1"/>
</dbReference>
<accession>A0A2W4WZD5</accession>
<dbReference type="NCBIfam" id="NF004884">
    <property type="entry name" value="PRK06245.1"/>
    <property type="match status" value="1"/>
</dbReference>
<dbReference type="Gene3D" id="3.20.20.70">
    <property type="entry name" value="Aldolase class I"/>
    <property type="match status" value="1"/>
</dbReference>
<dbReference type="SUPFAM" id="SSF102114">
    <property type="entry name" value="Radical SAM enzymes"/>
    <property type="match status" value="1"/>
</dbReference>
<dbReference type="Proteomes" id="UP000249794">
    <property type="component" value="Unassembled WGS sequence"/>
</dbReference>
<evidence type="ECO:0000256" key="8">
    <source>
        <dbReference type="ARBA" id="ARBA00023239"/>
    </source>
</evidence>
<gene>
    <name evidence="10" type="primary">cofG</name>
    <name evidence="12" type="ORF">DCF15_19220</name>
</gene>
<dbReference type="InterPro" id="IPR007197">
    <property type="entry name" value="rSAM"/>
</dbReference>
<feature type="domain" description="Radical SAM core" evidence="11">
    <location>
        <begin position="5"/>
        <end position="236"/>
    </location>
</feature>